<evidence type="ECO:0000313" key="2">
    <source>
        <dbReference type="Proteomes" id="UP001138802"/>
    </source>
</evidence>
<dbReference type="RefSeq" id="WP_200386040.1">
    <property type="nucleotide sequence ID" value="NZ_NRSD01000001.1"/>
</dbReference>
<dbReference type="PANTHER" id="PTHR34290:SF2">
    <property type="entry name" value="OS04G0668800 PROTEIN"/>
    <property type="match status" value="1"/>
</dbReference>
<gene>
    <name evidence="1" type="ORF">CKO25_01000</name>
</gene>
<dbReference type="Pfam" id="PF04134">
    <property type="entry name" value="DCC1-like"/>
    <property type="match status" value="1"/>
</dbReference>
<keyword evidence="2" id="KW-1185">Reference proteome</keyword>
<dbReference type="InterPro" id="IPR044691">
    <property type="entry name" value="DCC1_Trx"/>
</dbReference>
<organism evidence="1 2">
    <name type="scientific">Thiocapsa imhoffii</name>
    <dbReference type="NCBI Taxonomy" id="382777"/>
    <lineage>
        <taxon>Bacteria</taxon>
        <taxon>Pseudomonadati</taxon>
        <taxon>Pseudomonadota</taxon>
        <taxon>Gammaproteobacteria</taxon>
        <taxon>Chromatiales</taxon>
        <taxon>Chromatiaceae</taxon>
        <taxon>Thiocapsa</taxon>
    </lineage>
</organism>
<evidence type="ECO:0000313" key="1">
    <source>
        <dbReference type="EMBL" id="MBK1643252.1"/>
    </source>
</evidence>
<protein>
    <submittedName>
        <fullName evidence="1">Thiol-disulfide oxidoreductase</fullName>
    </submittedName>
</protein>
<dbReference type="Proteomes" id="UP001138802">
    <property type="component" value="Unassembled WGS sequence"/>
</dbReference>
<comment type="caution">
    <text evidence="1">The sequence shown here is derived from an EMBL/GenBank/DDBJ whole genome shotgun (WGS) entry which is preliminary data.</text>
</comment>
<proteinExistence type="predicted"/>
<dbReference type="GO" id="GO:0015035">
    <property type="term" value="F:protein-disulfide reductase activity"/>
    <property type="evidence" value="ECO:0007669"/>
    <property type="project" value="InterPro"/>
</dbReference>
<name>A0A9X0WFK9_9GAMM</name>
<dbReference type="EMBL" id="NRSD01000001">
    <property type="protein sequence ID" value="MBK1643252.1"/>
    <property type="molecule type" value="Genomic_DNA"/>
</dbReference>
<dbReference type="AlphaFoldDB" id="A0A9X0WFK9"/>
<reference evidence="1 2" key="1">
    <citation type="journal article" date="2020" name="Microorganisms">
        <title>Osmotic Adaptation and Compatible Solute Biosynthesis of Phototrophic Bacteria as Revealed from Genome Analyses.</title>
        <authorList>
            <person name="Imhoff J.F."/>
            <person name="Rahn T."/>
            <person name="Kunzel S."/>
            <person name="Keller A."/>
            <person name="Neulinger S.C."/>
        </authorList>
    </citation>
    <scope>NUCLEOTIDE SEQUENCE [LARGE SCALE GENOMIC DNA]</scope>
    <source>
        <strain evidence="1 2">DSM 21303</strain>
    </source>
</reference>
<dbReference type="InterPro" id="IPR007263">
    <property type="entry name" value="DCC1-like"/>
</dbReference>
<sequence length="138" mass="15176">MSTLVAYFDGGCPLCSKEIAHYRRLDRQSAIHWVDILNDGGELAAVGIEPSTAMRRIHAREADGTILTGVPAFVAIWRRLPGYRHAAALVTGLRLVGPLDWAYGHFARWRFERRCAEGACSVTGAAPPAAEPRRPTEH</sequence>
<dbReference type="PANTHER" id="PTHR34290">
    <property type="entry name" value="SI:CH73-390P7.2"/>
    <property type="match status" value="1"/>
</dbReference>
<accession>A0A9X0WFK9</accession>